<feature type="compositionally biased region" description="Polar residues" evidence="1">
    <location>
        <begin position="77"/>
        <end position="94"/>
    </location>
</feature>
<accession>A0AAN7Z7S5</accession>
<feature type="region of interest" description="Disordered" evidence="1">
    <location>
        <begin position="412"/>
        <end position="484"/>
    </location>
</feature>
<evidence type="ECO:0000256" key="1">
    <source>
        <dbReference type="SAM" id="MobiDB-lite"/>
    </source>
</evidence>
<dbReference type="Proteomes" id="UP001329430">
    <property type="component" value="Chromosome 9"/>
</dbReference>
<comment type="caution">
    <text evidence="2">The sequence shown here is derived from an EMBL/GenBank/DDBJ whole genome shotgun (WGS) entry which is preliminary data.</text>
</comment>
<evidence type="ECO:0000313" key="2">
    <source>
        <dbReference type="EMBL" id="KAK5639125.1"/>
    </source>
</evidence>
<feature type="region of interest" description="Disordered" evidence="1">
    <location>
        <begin position="77"/>
        <end position="101"/>
    </location>
</feature>
<feature type="compositionally biased region" description="Polar residues" evidence="1">
    <location>
        <begin position="464"/>
        <end position="473"/>
    </location>
</feature>
<feature type="region of interest" description="Disordered" evidence="1">
    <location>
        <begin position="338"/>
        <end position="357"/>
    </location>
</feature>
<protein>
    <submittedName>
        <fullName evidence="2">Uncharacterized protein</fullName>
    </submittedName>
</protein>
<dbReference type="AlphaFoldDB" id="A0AAN7Z7S5"/>
<feature type="compositionally biased region" description="Low complexity" evidence="1">
    <location>
        <begin position="33"/>
        <end position="44"/>
    </location>
</feature>
<gene>
    <name evidence="2" type="ORF">RI129_011617</name>
</gene>
<dbReference type="EMBL" id="JAVRBK010000009">
    <property type="protein sequence ID" value="KAK5639125.1"/>
    <property type="molecule type" value="Genomic_DNA"/>
</dbReference>
<feature type="compositionally biased region" description="Basic residues" evidence="1">
    <location>
        <begin position="423"/>
        <end position="437"/>
    </location>
</feature>
<sequence>MMLGNKLRSWMEAVRPKKKQQRKEKQLKSSLGNENTTTFTNSESLQSTRSSENNWDGMTQKSILSTTDKVARYSGANLSSPESAYSTGYSTDGTSPGAPPEYYINVKSGSRCTPSSTTEKKHFGSPISDCLTIKLEEKQRMEKISSKHNRLLASGEELGSSTAVTFVNSEYPTMCDYGNYKSNGIHNSQLLSNGITSKYKEAVTNAGILSPRQRNRIRTNPWVPANNLSPGSSCVGLAHRPDCPKSPILKSSTSPRYCISKTTPILIKKASKSKQSLSSSSCSSLSTNASGNWDLSLARNNSNIGSDDDEDCTLNEMMGKYDESYVYEKETDILSDSDATDCETDIDTGQGSNGDPDSVQHELDFIDNGSYLEFNIDIKNAKNTGHCTYHNYEIQKKCSRRRISRRSIKQELQYQISGNKHTNERRRRSNSSKKKVRNVVEYAFNHPLQHTGSRSAGATPLSARRTSQPVSKVTTEDNLRRRSNSVTFNTSSVHVINQKDKEADKKYRELINEADRLLTSMKSNVLSPRRMPVPPNKRVELLRNAESSKSDAFIKTRLIDDTANLHLSRIPSNNFNSSRFSPVKTHISNFISNNSPVLMKKDMSESPLTNRKEIRYIPAKSTTSSTDEMLFPQAEVMLRKHTKYRKKPNKTIMQRQYNAGSSSSSDSDGGRNTNYCCPHSEPLKRKTYSDPCKIIGCSNNQIVCTKGSTNYSSSENLRQQVLLNTLANLKRNLESQSASLRRVYRSSNSIRM</sequence>
<feature type="region of interest" description="Disordered" evidence="1">
    <location>
        <begin position="1"/>
        <end position="59"/>
    </location>
</feature>
<feature type="compositionally biased region" description="Polar residues" evidence="1">
    <location>
        <begin position="45"/>
        <end position="59"/>
    </location>
</feature>
<proteinExistence type="predicted"/>
<organism evidence="2 3">
    <name type="scientific">Pyrocoelia pectoralis</name>
    <dbReference type="NCBI Taxonomy" id="417401"/>
    <lineage>
        <taxon>Eukaryota</taxon>
        <taxon>Metazoa</taxon>
        <taxon>Ecdysozoa</taxon>
        <taxon>Arthropoda</taxon>
        <taxon>Hexapoda</taxon>
        <taxon>Insecta</taxon>
        <taxon>Pterygota</taxon>
        <taxon>Neoptera</taxon>
        <taxon>Endopterygota</taxon>
        <taxon>Coleoptera</taxon>
        <taxon>Polyphaga</taxon>
        <taxon>Elateriformia</taxon>
        <taxon>Elateroidea</taxon>
        <taxon>Lampyridae</taxon>
        <taxon>Lampyrinae</taxon>
        <taxon>Pyrocoelia</taxon>
    </lineage>
</organism>
<reference evidence="2 3" key="1">
    <citation type="journal article" date="2024" name="Insects">
        <title>An Improved Chromosome-Level Genome Assembly of the Firefly Pyrocoelia pectoralis.</title>
        <authorList>
            <person name="Fu X."/>
            <person name="Meyer-Rochow V.B."/>
            <person name="Ballantyne L."/>
            <person name="Zhu X."/>
        </authorList>
    </citation>
    <scope>NUCLEOTIDE SEQUENCE [LARGE SCALE GENOMIC DNA]</scope>
    <source>
        <strain evidence="2">XCY_ONT2</strain>
    </source>
</reference>
<evidence type="ECO:0000313" key="3">
    <source>
        <dbReference type="Proteomes" id="UP001329430"/>
    </source>
</evidence>
<name>A0AAN7Z7S5_9COLE</name>
<keyword evidence="3" id="KW-1185">Reference proteome</keyword>
<feature type="region of interest" description="Disordered" evidence="1">
    <location>
        <begin position="645"/>
        <end position="672"/>
    </location>
</feature>